<evidence type="ECO:0000313" key="2">
    <source>
        <dbReference type="Proteomes" id="UP001497480"/>
    </source>
</evidence>
<evidence type="ECO:0000313" key="1">
    <source>
        <dbReference type="EMBL" id="CAL0305010.1"/>
    </source>
</evidence>
<dbReference type="Proteomes" id="UP001497480">
    <property type="component" value="Unassembled WGS sequence"/>
</dbReference>
<protein>
    <submittedName>
        <fullName evidence="1">Uncharacterized protein</fullName>
    </submittedName>
</protein>
<proteinExistence type="predicted"/>
<sequence length="94" mass="10920">MAPLTCGCRTKYQRVNISQKPIERFKNEFMNGWGNIELISDRPLEIILKESNHIVTCLRSFGTDVGTWWGALLRTCKATNYYRHNIESINGRSR</sequence>
<comment type="caution">
    <text evidence="1">The sequence shown here is derived from an EMBL/GenBank/DDBJ whole genome shotgun (WGS) entry which is preliminary data.</text>
</comment>
<dbReference type="EMBL" id="CAXHTB010000004">
    <property type="protein sequence ID" value="CAL0305010.1"/>
    <property type="molecule type" value="Genomic_DNA"/>
</dbReference>
<reference evidence="1 2" key="1">
    <citation type="submission" date="2024-03" db="EMBL/GenBank/DDBJ databases">
        <authorList>
            <person name="Martinez-Hernandez J."/>
        </authorList>
    </citation>
    <scope>NUCLEOTIDE SEQUENCE [LARGE SCALE GENOMIC DNA]</scope>
</reference>
<organism evidence="1 2">
    <name type="scientific">Lupinus luteus</name>
    <name type="common">European yellow lupine</name>
    <dbReference type="NCBI Taxonomy" id="3873"/>
    <lineage>
        <taxon>Eukaryota</taxon>
        <taxon>Viridiplantae</taxon>
        <taxon>Streptophyta</taxon>
        <taxon>Embryophyta</taxon>
        <taxon>Tracheophyta</taxon>
        <taxon>Spermatophyta</taxon>
        <taxon>Magnoliopsida</taxon>
        <taxon>eudicotyledons</taxon>
        <taxon>Gunneridae</taxon>
        <taxon>Pentapetalae</taxon>
        <taxon>rosids</taxon>
        <taxon>fabids</taxon>
        <taxon>Fabales</taxon>
        <taxon>Fabaceae</taxon>
        <taxon>Papilionoideae</taxon>
        <taxon>50 kb inversion clade</taxon>
        <taxon>genistoids sensu lato</taxon>
        <taxon>core genistoids</taxon>
        <taxon>Genisteae</taxon>
        <taxon>Lupinus</taxon>
    </lineage>
</organism>
<dbReference type="AlphaFoldDB" id="A0AAV1W6S0"/>
<accession>A0AAV1W6S0</accession>
<name>A0AAV1W6S0_LUPLU</name>
<keyword evidence="2" id="KW-1185">Reference proteome</keyword>
<gene>
    <name evidence="1" type="ORF">LLUT_LOCUS6070</name>
</gene>